<dbReference type="EMBL" id="JBHRZH010000009">
    <property type="protein sequence ID" value="MFC3761722.1"/>
    <property type="molecule type" value="Genomic_DNA"/>
</dbReference>
<evidence type="ECO:0000256" key="2">
    <source>
        <dbReference type="ARBA" id="ARBA00022643"/>
    </source>
</evidence>
<protein>
    <submittedName>
        <fullName evidence="6">LLM class flavin-dependent oxidoreductase</fullName>
        <ecNumber evidence="6">1.-.-.-</ecNumber>
    </submittedName>
</protein>
<dbReference type="InterPro" id="IPR011251">
    <property type="entry name" value="Luciferase-like_dom"/>
</dbReference>
<dbReference type="PANTHER" id="PTHR42847">
    <property type="entry name" value="ALKANESULFONATE MONOOXYGENASE"/>
    <property type="match status" value="1"/>
</dbReference>
<feature type="domain" description="Luciferase-like" evidence="5">
    <location>
        <begin position="19"/>
        <end position="228"/>
    </location>
</feature>
<name>A0ABV7Y9Z9_9ACTN</name>
<organism evidence="6 7">
    <name type="scientific">Tenggerimyces flavus</name>
    <dbReference type="NCBI Taxonomy" id="1708749"/>
    <lineage>
        <taxon>Bacteria</taxon>
        <taxon>Bacillati</taxon>
        <taxon>Actinomycetota</taxon>
        <taxon>Actinomycetes</taxon>
        <taxon>Propionibacteriales</taxon>
        <taxon>Nocardioidaceae</taxon>
        <taxon>Tenggerimyces</taxon>
    </lineage>
</organism>
<evidence type="ECO:0000313" key="6">
    <source>
        <dbReference type="EMBL" id="MFC3761722.1"/>
    </source>
</evidence>
<dbReference type="InterPro" id="IPR050172">
    <property type="entry name" value="SsuD_RutA_monooxygenase"/>
</dbReference>
<dbReference type="EC" id="1.-.-.-" evidence="6"/>
<dbReference type="InterPro" id="IPR036661">
    <property type="entry name" value="Luciferase-like_sf"/>
</dbReference>
<dbReference type="Gene3D" id="3.20.20.30">
    <property type="entry name" value="Luciferase-like domain"/>
    <property type="match status" value="1"/>
</dbReference>
<evidence type="ECO:0000256" key="4">
    <source>
        <dbReference type="ARBA" id="ARBA00023033"/>
    </source>
</evidence>
<dbReference type="PANTHER" id="PTHR42847:SF4">
    <property type="entry name" value="ALKANESULFONATE MONOOXYGENASE-RELATED"/>
    <property type="match status" value="1"/>
</dbReference>
<evidence type="ECO:0000313" key="7">
    <source>
        <dbReference type="Proteomes" id="UP001595699"/>
    </source>
</evidence>
<keyword evidence="1" id="KW-0285">Flavoprotein</keyword>
<sequence>MITFGLAIPPGAEQDSDPIGLAQQAEELGFDFVGMSDHPCGTDPTYESWTVLSWIAAATSRIRVGPRVLGVPYRSPALVAKMAETFDRLSGGRLILGLGGGSADYEFRAFGLGVPTPREKVDGMEDAIRIAHGLWSESAFTYEGNRYRTELADVEPKPERSIPIWLGTYGPRALAITGKLADGWIPSYGSAPPDQIPVLRDRLFKAATDAGRDSDELTCAYHVPVAVNPATPPGDGVVSGTPEEVAAQLNAFTKLGFTAFSLSPVGDVAAQADVLAREVVPLVQGSGRLVP</sequence>
<accession>A0ABV7Y9Z9</accession>
<dbReference type="GO" id="GO:0016491">
    <property type="term" value="F:oxidoreductase activity"/>
    <property type="evidence" value="ECO:0007669"/>
    <property type="project" value="UniProtKB-KW"/>
</dbReference>
<evidence type="ECO:0000256" key="3">
    <source>
        <dbReference type="ARBA" id="ARBA00023002"/>
    </source>
</evidence>
<keyword evidence="4" id="KW-0503">Monooxygenase</keyword>
<keyword evidence="3 6" id="KW-0560">Oxidoreductase</keyword>
<keyword evidence="2" id="KW-0288">FMN</keyword>
<gene>
    <name evidence="6" type="ORF">ACFOUW_12825</name>
</gene>
<dbReference type="RefSeq" id="WP_205114375.1">
    <property type="nucleotide sequence ID" value="NZ_JAFBCM010000001.1"/>
</dbReference>
<dbReference type="Pfam" id="PF00296">
    <property type="entry name" value="Bac_luciferase"/>
    <property type="match status" value="1"/>
</dbReference>
<reference evidence="7" key="1">
    <citation type="journal article" date="2019" name="Int. J. Syst. Evol. Microbiol.">
        <title>The Global Catalogue of Microorganisms (GCM) 10K type strain sequencing project: providing services to taxonomists for standard genome sequencing and annotation.</title>
        <authorList>
            <consortium name="The Broad Institute Genomics Platform"/>
            <consortium name="The Broad Institute Genome Sequencing Center for Infectious Disease"/>
            <person name="Wu L."/>
            <person name="Ma J."/>
        </authorList>
    </citation>
    <scope>NUCLEOTIDE SEQUENCE [LARGE SCALE GENOMIC DNA]</scope>
    <source>
        <strain evidence="7">CGMCC 4.7241</strain>
    </source>
</reference>
<dbReference type="Proteomes" id="UP001595699">
    <property type="component" value="Unassembled WGS sequence"/>
</dbReference>
<comment type="caution">
    <text evidence="6">The sequence shown here is derived from an EMBL/GenBank/DDBJ whole genome shotgun (WGS) entry which is preliminary data.</text>
</comment>
<dbReference type="SUPFAM" id="SSF51679">
    <property type="entry name" value="Bacterial luciferase-like"/>
    <property type="match status" value="1"/>
</dbReference>
<evidence type="ECO:0000256" key="1">
    <source>
        <dbReference type="ARBA" id="ARBA00022630"/>
    </source>
</evidence>
<keyword evidence="7" id="KW-1185">Reference proteome</keyword>
<proteinExistence type="predicted"/>
<evidence type="ECO:0000259" key="5">
    <source>
        <dbReference type="Pfam" id="PF00296"/>
    </source>
</evidence>